<dbReference type="InterPro" id="IPR023631">
    <property type="entry name" value="Amidase_dom"/>
</dbReference>
<keyword evidence="4" id="KW-1185">Reference proteome</keyword>
<dbReference type="Pfam" id="PF01425">
    <property type="entry name" value="Amidase"/>
    <property type="match status" value="1"/>
</dbReference>
<sequence>MTEFVGLQRTAERVAAGETSSVDLVTEALDRIEKAQPSLNAFRRLRREAALAEAAQADERLAAGERAPLLGVPIAVKDDTDIKGEPTAFGCAGEFPLKGADCEIVRRLRQAGAVIVGKTNTPEFGQWPFTEGHAFGATRNPWDIGYTPGGSSGGSAAAVAAGLVPAATGSDGLGSIRIPSAWTGLVGVKPTRGLVPSDPLPDMWNGLATHGPLARTVEDAALLLDVLAATGTRMRDGAKSAPGRLRIALALQVPFTLLPARLDPEVRSAVVRLGRVLARLGHEVTLASPHYGLVGLGVFARSLEGLKGAAQEVPDMRLLDTRTQQNHRMGRMLSPLVKFSRLHERFERRRVGRIFDNADVILAPTTATPPTPVGHYDGLSNFGTTRTMIAACPYAWPWNILGLPGVNVPAGLTSKGLPIGAQLVSVENSEPVLLSLAAQLQKEERWQDRTPPGLG</sequence>
<proteinExistence type="inferred from homology"/>
<organism evidence="3 4">
    <name type="scientific">Kibdelosporangium aridum</name>
    <dbReference type="NCBI Taxonomy" id="2030"/>
    <lineage>
        <taxon>Bacteria</taxon>
        <taxon>Bacillati</taxon>
        <taxon>Actinomycetota</taxon>
        <taxon>Actinomycetes</taxon>
        <taxon>Pseudonocardiales</taxon>
        <taxon>Pseudonocardiaceae</taxon>
        <taxon>Kibdelosporangium</taxon>
    </lineage>
</organism>
<dbReference type="EMBL" id="FWXV01000010">
    <property type="protein sequence ID" value="SMD24358.1"/>
    <property type="molecule type" value="Genomic_DNA"/>
</dbReference>
<name>A0A1Y5Y4Z0_KIBAR</name>
<dbReference type="Proteomes" id="UP000192674">
    <property type="component" value="Unassembled WGS sequence"/>
</dbReference>
<dbReference type="InterPro" id="IPR036928">
    <property type="entry name" value="AS_sf"/>
</dbReference>
<dbReference type="InterPro" id="IPR000120">
    <property type="entry name" value="Amidase"/>
</dbReference>
<evidence type="ECO:0000313" key="4">
    <source>
        <dbReference type="Proteomes" id="UP000192674"/>
    </source>
</evidence>
<gene>
    <name evidence="3" type="ORF">SAMN05661093_08459</name>
</gene>
<dbReference type="PANTHER" id="PTHR11895">
    <property type="entry name" value="TRANSAMIDASE"/>
    <property type="match status" value="1"/>
</dbReference>
<reference evidence="3 4" key="1">
    <citation type="submission" date="2017-04" db="EMBL/GenBank/DDBJ databases">
        <authorList>
            <person name="Afonso C.L."/>
            <person name="Miller P.J."/>
            <person name="Scott M.A."/>
            <person name="Spackman E."/>
            <person name="Goraichik I."/>
            <person name="Dimitrov K.M."/>
            <person name="Suarez D.L."/>
            <person name="Swayne D.E."/>
        </authorList>
    </citation>
    <scope>NUCLEOTIDE SEQUENCE [LARGE SCALE GENOMIC DNA]</scope>
    <source>
        <strain evidence="3 4">DSM 43828</strain>
    </source>
</reference>
<dbReference type="AlphaFoldDB" id="A0A1Y5Y4Z0"/>
<evidence type="ECO:0000313" key="3">
    <source>
        <dbReference type="EMBL" id="SMD24358.1"/>
    </source>
</evidence>
<dbReference type="Gene3D" id="3.90.1300.10">
    <property type="entry name" value="Amidase signature (AS) domain"/>
    <property type="match status" value="1"/>
</dbReference>
<dbReference type="RefSeq" id="WP_084432920.1">
    <property type="nucleotide sequence ID" value="NZ_FWXV01000010.1"/>
</dbReference>
<accession>A0A1Y5Y4Z0</accession>
<comment type="similarity">
    <text evidence="1">Belongs to the amidase family.</text>
</comment>
<dbReference type="PANTHER" id="PTHR11895:SF7">
    <property type="entry name" value="GLUTAMYL-TRNA(GLN) AMIDOTRANSFERASE SUBUNIT A, MITOCHONDRIAL"/>
    <property type="match status" value="1"/>
</dbReference>
<evidence type="ECO:0000256" key="1">
    <source>
        <dbReference type="ARBA" id="ARBA00009199"/>
    </source>
</evidence>
<dbReference type="GO" id="GO:0003824">
    <property type="term" value="F:catalytic activity"/>
    <property type="evidence" value="ECO:0007669"/>
    <property type="project" value="InterPro"/>
</dbReference>
<dbReference type="SUPFAM" id="SSF75304">
    <property type="entry name" value="Amidase signature (AS) enzymes"/>
    <property type="match status" value="1"/>
</dbReference>
<evidence type="ECO:0000259" key="2">
    <source>
        <dbReference type="Pfam" id="PF01425"/>
    </source>
</evidence>
<protein>
    <submittedName>
        <fullName evidence="3">Amidase</fullName>
    </submittedName>
</protein>
<dbReference type="OrthoDB" id="5175573at2"/>
<dbReference type="NCBIfam" id="NF004717">
    <property type="entry name" value="PRK06061.1"/>
    <property type="match status" value="1"/>
</dbReference>
<feature type="domain" description="Amidase" evidence="2">
    <location>
        <begin position="23"/>
        <end position="434"/>
    </location>
</feature>